<dbReference type="Proteomes" id="UP000293952">
    <property type="component" value="Unassembled WGS sequence"/>
</dbReference>
<protein>
    <recommendedName>
        <fullName evidence="2">YoaP-like domain-containing protein</fullName>
    </recommendedName>
</protein>
<feature type="chain" id="PRO_5020356649" description="YoaP-like domain-containing protein" evidence="1">
    <location>
        <begin position="20"/>
        <end position="139"/>
    </location>
</feature>
<dbReference type="InterPro" id="IPR025685">
    <property type="entry name" value="YoaP-like_dom"/>
</dbReference>
<keyword evidence="1" id="KW-0732">Signal</keyword>
<organism evidence="3 4">
    <name type="scientific">Brumimicrobium glaciale</name>
    <dbReference type="NCBI Taxonomy" id="200475"/>
    <lineage>
        <taxon>Bacteria</taxon>
        <taxon>Pseudomonadati</taxon>
        <taxon>Bacteroidota</taxon>
        <taxon>Flavobacteriia</taxon>
        <taxon>Flavobacteriales</taxon>
        <taxon>Crocinitomicaceae</taxon>
        <taxon>Brumimicrobium</taxon>
    </lineage>
</organism>
<feature type="domain" description="YoaP-like" evidence="2">
    <location>
        <begin position="86"/>
        <end position="120"/>
    </location>
</feature>
<dbReference type="Pfam" id="PF14268">
    <property type="entry name" value="YoaP"/>
    <property type="match status" value="1"/>
</dbReference>
<keyword evidence="4" id="KW-1185">Reference proteome</keyword>
<name>A0A4Q4KG64_9FLAO</name>
<evidence type="ECO:0000256" key="1">
    <source>
        <dbReference type="SAM" id="SignalP"/>
    </source>
</evidence>
<feature type="signal peptide" evidence="1">
    <location>
        <begin position="1"/>
        <end position="19"/>
    </location>
</feature>
<accession>A0A4Q4KG64</accession>
<evidence type="ECO:0000313" key="4">
    <source>
        <dbReference type="Proteomes" id="UP000293952"/>
    </source>
</evidence>
<proteinExistence type="predicted"/>
<gene>
    <name evidence="3" type="ORF">ERX46_15680</name>
</gene>
<evidence type="ECO:0000313" key="3">
    <source>
        <dbReference type="EMBL" id="RYM32121.1"/>
    </source>
</evidence>
<dbReference type="EMBL" id="SETE01000007">
    <property type="protein sequence ID" value="RYM32121.1"/>
    <property type="molecule type" value="Genomic_DNA"/>
</dbReference>
<sequence>MNKKALLFFLNLLNFSALDFSFGMKPSKYERTCRSFSLLIRKLNKAAENPYFNSSVKRGEYSSRCPFAEFHAKESLVDKAKNRNLPLKIVKLKSIEDAQKTSCPATIFNIFLNGKFMTTDSSVCIASRNDKVIEKLNLS</sequence>
<evidence type="ECO:0000259" key="2">
    <source>
        <dbReference type="Pfam" id="PF14268"/>
    </source>
</evidence>
<comment type="caution">
    <text evidence="3">The sequence shown here is derived from an EMBL/GenBank/DDBJ whole genome shotgun (WGS) entry which is preliminary data.</text>
</comment>
<dbReference type="AlphaFoldDB" id="A0A4Q4KG64"/>
<reference evidence="3 4" key="1">
    <citation type="submission" date="2019-02" db="EMBL/GenBank/DDBJ databases">
        <title>Genome sequence of the sea-ice species Brumimicrobium glaciale.</title>
        <authorList>
            <person name="Bowman J.P."/>
        </authorList>
    </citation>
    <scope>NUCLEOTIDE SEQUENCE [LARGE SCALE GENOMIC DNA]</scope>
    <source>
        <strain evidence="3 4">IC156</strain>
    </source>
</reference>
<dbReference type="RefSeq" id="WP_165366255.1">
    <property type="nucleotide sequence ID" value="NZ_SETE01000007.1"/>
</dbReference>